<dbReference type="RefSeq" id="WP_013682090.1">
    <property type="nucleotide sequence ID" value="NC_015318.1"/>
</dbReference>
<dbReference type="KEGG" id="hmr:Hipma_1086"/>
<accession>F2LWB8</accession>
<sequence length="283" mass="31851">MKKKGFTLIELMVAIFIFLLILTFIYATYTGILFNYKDIGKQLETQTQTVPALNILRLDIEHAGYGLASDEPNKPIEWDGTSLTIRSTINSTRNKTIGWELVKCDNSSFQVLSTEGSIDNNSKVVWIDAKNDNKFIANGTANTCPGNFDLLLGFPYEDNVSNGCSKQFCNQIVYSLSSDQNIPTCNKDTRNLLRKVGSSNGEPILNCVGGFDVIIDNVSKPTLVNVYILLQEGQKKRDYNFGNSVLSEDSISFDLSKITDYQHYRWKVIKISVKPMSEYRSYP</sequence>
<dbReference type="Proteomes" id="UP000008139">
    <property type="component" value="Chromosome"/>
</dbReference>
<dbReference type="NCBIfam" id="TIGR02532">
    <property type="entry name" value="IV_pilin_GFxxxE"/>
    <property type="match status" value="1"/>
</dbReference>
<proteinExistence type="predicted"/>
<dbReference type="InParanoid" id="F2LWB8"/>
<dbReference type="InterPro" id="IPR012902">
    <property type="entry name" value="N_methyl_site"/>
</dbReference>
<name>F2LWB8_HIPMA</name>
<dbReference type="Pfam" id="PF07963">
    <property type="entry name" value="N_methyl"/>
    <property type="match status" value="1"/>
</dbReference>
<evidence type="ECO:0000313" key="2">
    <source>
        <dbReference type="EMBL" id="AEA34052.1"/>
    </source>
</evidence>
<evidence type="ECO:0000256" key="1">
    <source>
        <dbReference type="SAM" id="Phobius"/>
    </source>
</evidence>
<evidence type="ECO:0008006" key="4">
    <source>
        <dbReference type="Google" id="ProtNLM"/>
    </source>
</evidence>
<dbReference type="PROSITE" id="PS00409">
    <property type="entry name" value="PROKAR_NTER_METHYL"/>
    <property type="match status" value="1"/>
</dbReference>
<reference evidence="2 3" key="1">
    <citation type="journal article" date="2011" name="Stand. Genomic Sci.">
        <title>Complete genome sequence of the thermophilic sulfur-reducer Hippea maritima type strain (MH(2)).</title>
        <authorList>
            <person name="Huntemann M."/>
            <person name="Lu M."/>
            <person name="Nolan M."/>
            <person name="Lapidus A."/>
            <person name="Lucas S."/>
            <person name="Hammon N."/>
            <person name="Deshpande S."/>
            <person name="Cheng J.F."/>
            <person name="Tapia R."/>
            <person name="Han C."/>
            <person name="Goodwin L."/>
            <person name="Pitluck S."/>
            <person name="Liolios K."/>
            <person name="Pagani I."/>
            <person name="Ivanova N."/>
            <person name="Ovchinikova G."/>
            <person name="Pati A."/>
            <person name="Chen A."/>
            <person name="Palaniappan K."/>
            <person name="Land M."/>
            <person name="Hauser L."/>
            <person name="Jeffries C.D."/>
            <person name="Detter J.C."/>
            <person name="Brambilla E.M."/>
            <person name="Rohde M."/>
            <person name="Spring S."/>
            <person name="Goker M."/>
            <person name="Woyke T."/>
            <person name="Bristow J."/>
            <person name="Eisen J.A."/>
            <person name="Markowitz V."/>
            <person name="Hugenholtz P."/>
            <person name="Kyrpides N.C."/>
            <person name="Klenk H.P."/>
            <person name="Mavromatis K."/>
        </authorList>
    </citation>
    <scope>NUCLEOTIDE SEQUENCE [LARGE SCALE GENOMIC DNA]</scope>
    <source>
        <strain evidence="3">ATCC 700847 / DSM 10411 / MH2</strain>
    </source>
</reference>
<dbReference type="eggNOG" id="COG4795">
    <property type="taxonomic scope" value="Bacteria"/>
</dbReference>
<gene>
    <name evidence="2" type="ordered locus">Hipma_1086</name>
</gene>
<protein>
    <recommendedName>
        <fullName evidence="4">Type IV pilus assembly protein PilW</fullName>
    </recommendedName>
</protein>
<organism evidence="2 3">
    <name type="scientific">Hippea maritima (strain ATCC 700847 / DSM 10411 / MH2)</name>
    <dbReference type="NCBI Taxonomy" id="760142"/>
    <lineage>
        <taxon>Bacteria</taxon>
        <taxon>Pseudomonadati</taxon>
        <taxon>Campylobacterota</taxon>
        <taxon>Desulfurellia</taxon>
        <taxon>Desulfurellales</taxon>
        <taxon>Hippeaceae</taxon>
        <taxon>Hippea</taxon>
    </lineage>
</organism>
<feature type="transmembrane region" description="Helical" evidence="1">
    <location>
        <begin position="7"/>
        <end position="29"/>
    </location>
</feature>
<keyword evidence="1" id="KW-0812">Transmembrane</keyword>
<reference evidence="3" key="2">
    <citation type="submission" date="2011-03" db="EMBL/GenBank/DDBJ databases">
        <title>The complete genome of Hippea maritima DSM 10411.</title>
        <authorList>
            <consortium name="US DOE Joint Genome Institute (JGI-PGF)"/>
            <person name="Lucas S."/>
            <person name="Copeland A."/>
            <person name="Lapidus A."/>
            <person name="Bruce D."/>
            <person name="Goodwin L."/>
            <person name="Pitluck S."/>
            <person name="Peters L."/>
            <person name="Kyrpides N."/>
            <person name="Mavromatis K."/>
            <person name="Pagani I."/>
            <person name="Ivanova N."/>
            <person name="Mikhailova N."/>
            <person name="Lu M."/>
            <person name="Detter J.C."/>
            <person name="Tapia R."/>
            <person name="Han C."/>
            <person name="Land M."/>
            <person name="Hauser L."/>
            <person name="Markowitz V."/>
            <person name="Cheng J.-F."/>
            <person name="Hugenholtz P."/>
            <person name="Woyke T."/>
            <person name="Wu D."/>
            <person name="Spring S."/>
            <person name="Schroeder M."/>
            <person name="Brambilla E."/>
            <person name="Klenk H.-P."/>
            <person name="Eisen J.A."/>
        </authorList>
    </citation>
    <scope>NUCLEOTIDE SEQUENCE [LARGE SCALE GENOMIC DNA]</scope>
    <source>
        <strain evidence="3">ATCC 700847 / DSM 10411 / MH2</strain>
    </source>
</reference>
<evidence type="ECO:0000313" key="3">
    <source>
        <dbReference type="Proteomes" id="UP000008139"/>
    </source>
</evidence>
<dbReference type="AlphaFoldDB" id="F2LWB8"/>
<keyword evidence="1" id="KW-0472">Membrane</keyword>
<keyword evidence="1" id="KW-1133">Transmembrane helix</keyword>
<dbReference type="HOGENOM" id="CLU_908273_0_0_7"/>
<dbReference type="STRING" id="760142.Hipma_1086"/>
<keyword evidence="3" id="KW-1185">Reference proteome</keyword>
<dbReference type="EMBL" id="CP002606">
    <property type="protein sequence ID" value="AEA34052.1"/>
    <property type="molecule type" value="Genomic_DNA"/>
</dbReference>